<dbReference type="EC" id="1.3.1.-" evidence="3"/>
<dbReference type="InterPro" id="IPR046826">
    <property type="entry name" value="PDH_N"/>
</dbReference>
<dbReference type="GeneID" id="65884390"/>
<dbReference type="SUPFAM" id="SSF54991">
    <property type="entry name" value="Anticodon-binding domain of PheRS"/>
    <property type="match status" value="1"/>
</dbReference>
<dbReference type="NCBIfam" id="NF006410">
    <property type="entry name" value="PRK08655.1-4"/>
    <property type="match status" value="1"/>
</dbReference>
<dbReference type="PANTHER" id="PTHR21363:SF0">
    <property type="entry name" value="PREPHENATE DEHYDROGENASE [NADP(+)]"/>
    <property type="match status" value="1"/>
</dbReference>
<dbReference type="AlphaFoldDB" id="A0A8D6PU33"/>
<dbReference type="InterPro" id="IPR036291">
    <property type="entry name" value="NAD(P)-bd_dom_sf"/>
</dbReference>
<dbReference type="PANTHER" id="PTHR21363">
    <property type="entry name" value="PREPHENATE DEHYDROGENASE"/>
    <property type="match status" value="1"/>
</dbReference>
<dbReference type="GO" id="GO:0006571">
    <property type="term" value="P:tyrosine biosynthetic process"/>
    <property type="evidence" value="ECO:0007669"/>
    <property type="project" value="InterPro"/>
</dbReference>
<keyword evidence="1 3" id="KW-0560">Oxidoreductase</keyword>
<dbReference type="RefSeq" id="WP_214399919.1">
    <property type="nucleotide sequence ID" value="NZ_LR792632.1"/>
</dbReference>
<dbReference type="EMBL" id="LR792632">
    <property type="protein sequence ID" value="CAB3290164.1"/>
    <property type="molecule type" value="Genomic_DNA"/>
</dbReference>
<sequence length="450" mass="51520">MENIKDKKDLTISIIGGTDGLGKWFAKYLKNKGFNIIVTGRDVEKGKNVEKELNVKFINNNIEAAKKGDIVIIAVPINVTEKVIKEVAPHVRKGCLLMDITSIKEIPTKTMEKYVREGVTVIPTHPMFGPSTPSLLRQVVILTPTEKHKKSEWFEKVYNFLVKEGAKVIVIPAEKHDRIMGIVQGLTHFAFISLGSTLKELNVDIKESRKFASPIYELMISIIGRIIGQNPYLYADIQMFNPRIQEIHKTFINQCMEISKIVANKDREGFVKIMKEAAKHFGSEAKRGAYYSDKAVFALSSEIEKLNKLIGKEIAVKNLNSNNIHFGILKNIEDDYLILEKNGKELKFNILRVEVFSGEELKNLKKKHFERKYSDISVLFKKSVDENVILNLLKKLFDVEIIDIYEGDKIEEGYKSITFRIYGYSKDELKEIEKEFLNIIKNIGGKERFK</sequence>
<organism evidence="3 4">
    <name type="scientific">Methanocaldococcus lauensis</name>
    <dbReference type="NCBI Taxonomy" id="2546128"/>
    <lineage>
        <taxon>Archaea</taxon>
        <taxon>Methanobacteriati</taxon>
        <taxon>Methanobacteriota</taxon>
        <taxon>Methanomada group</taxon>
        <taxon>Methanococci</taxon>
        <taxon>Methanococcales</taxon>
        <taxon>Methanocaldococcaceae</taxon>
        <taxon>Methanocaldococcus</taxon>
    </lineage>
</organism>
<keyword evidence="4" id="KW-1185">Reference proteome</keyword>
<dbReference type="PIRSF" id="PIRSF006549">
    <property type="entry name" value="PDH_arog_dh_reg"/>
    <property type="match status" value="1"/>
</dbReference>
<dbReference type="GO" id="GO:0008977">
    <property type="term" value="F:prephenate dehydrogenase (NAD+) activity"/>
    <property type="evidence" value="ECO:0007669"/>
    <property type="project" value="InterPro"/>
</dbReference>
<dbReference type="KEGG" id="mesg:MLAUSG7_1610"/>
<feature type="domain" description="Prephenate/arogenate dehydrogenase" evidence="2">
    <location>
        <begin position="10"/>
        <end position="292"/>
    </location>
</feature>
<dbReference type="SMART" id="SM00896">
    <property type="entry name" value="FDX-ACB"/>
    <property type="match status" value="1"/>
</dbReference>
<evidence type="ECO:0000259" key="2">
    <source>
        <dbReference type="PROSITE" id="PS51176"/>
    </source>
</evidence>
<reference evidence="3 4" key="1">
    <citation type="submission" date="2020-04" db="EMBL/GenBank/DDBJ databases">
        <authorList>
            <consortium name="Genoscope - CEA"/>
            <person name="William W."/>
        </authorList>
    </citation>
    <scope>NUCLEOTIDE SEQUENCE [LARGE SCALE GENOMIC DNA]</scope>
    <source>
        <strain evidence="3 4">SG7</strain>
    </source>
</reference>
<dbReference type="InterPro" id="IPR003099">
    <property type="entry name" value="Prephen_DH"/>
</dbReference>
<proteinExistence type="predicted"/>
<dbReference type="InterPro" id="IPR050812">
    <property type="entry name" value="Preph/Arog_dehydrog"/>
</dbReference>
<dbReference type="InterPro" id="IPR005121">
    <property type="entry name" value="Fdx_antiC-bd"/>
</dbReference>
<evidence type="ECO:0000313" key="3">
    <source>
        <dbReference type="EMBL" id="CAB3290164.1"/>
    </source>
</evidence>
<gene>
    <name evidence="3" type="ORF">MLAUSG7_1610</name>
</gene>
<dbReference type="InterPro" id="IPR046825">
    <property type="entry name" value="PDH_C"/>
</dbReference>
<dbReference type="NCBIfam" id="NF006408">
    <property type="entry name" value="PRK08655.1-2"/>
    <property type="match status" value="1"/>
</dbReference>
<dbReference type="GO" id="GO:0070403">
    <property type="term" value="F:NAD+ binding"/>
    <property type="evidence" value="ECO:0007669"/>
    <property type="project" value="InterPro"/>
</dbReference>
<name>A0A8D6PU33_9EURY</name>
<dbReference type="Gene3D" id="3.40.50.720">
    <property type="entry name" value="NAD(P)-binding Rossmann-like Domain"/>
    <property type="match status" value="1"/>
</dbReference>
<evidence type="ECO:0000256" key="1">
    <source>
        <dbReference type="ARBA" id="ARBA00023002"/>
    </source>
</evidence>
<evidence type="ECO:0000313" key="4">
    <source>
        <dbReference type="Proteomes" id="UP000679213"/>
    </source>
</evidence>
<dbReference type="Pfam" id="PF20463">
    <property type="entry name" value="PDH_C"/>
    <property type="match status" value="1"/>
</dbReference>
<dbReference type="Gene3D" id="3.30.70.380">
    <property type="entry name" value="Ferrodoxin-fold anticodon-binding domain"/>
    <property type="match status" value="1"/>
</dbReference>
<accession>A0A8D6PU33</accession>
<dbReference type="Gene3D" id="1.10.3660.10">
    <property type="entry name" value="6-phosphogluconate dehydrogenase C-terminal like domain"/>
    <property type="match status" value="1"/>
</dbReference>
<dbReference type="GO" id="GO:0004665">
    <property type="term" value="F:prephenate dehydrogenase (NADP+) activity"/>
    <property type="evidence" value="ECO:0007669"/>
    <property type="project" value="InterPro"/>
</dbReference>
<dbReference type="Pfam" id="PF02153">
    <property type="entry name" value="PDH_N"/>
    <property type="match status" value="1"/>
</dbReference>
<dbReference type="Proteomes" id="UP000679213">
    <property type="component" value="Chromosome I"/>
</dbReference>
<dbReference type="SUPFAM" id="SSF48179">
    <property type="entry name" value="6-phosphogluconate dehydrogenase C-terminal domain-like"/>
    <property type="match status" value="1"/>
</dbReference>
<dbReference type="InterPro" id="IPR008927">
    <property type="entry name" value="6-PGluconate_DH-like_C_sf"/>
</dbReference>
<dbReference type="InterPro" id="IPR008299">
    <property type="entry name" value="Prep_DH/arog_DH"/>
</dbReference>
<dbReference type="InterPro" id="IPR036690">
    <property type="entry name" value="Fdx_antiC-bd_sf"/>
</dbReference>
<protein>
    <submittedName>
        <fullName evidence="3">Putative arogenate/prephenate dehydrogenase</fullName>
        <ecNumber evidence="3">1.3.1.-</ecNumber>
    </submittedName>
</protein>
<dbReference type="PROSITE" id="PS51176">
    <property type="entry name" value="PDH_ADH"/>
    <property type="match status" value="1"/>
</dbReference>
<dbReference type="SUPFAM" id="SSF51735">
    <property type="entry name" value="NAD(P)-binding Rossmann-fold domains"/>
    <property type="match status" value="1"/>
</dbReference>